<evidence type="ECO:0000256" key="1">
    <source>
        <dbReference type="ARBA" id="ARBA00022729"/>
    </source>
</evidence>
<dbReference type="SUPFAM" id="SSF51445">
    <property type="entry name" value="(Trans)glycosidases"/>
    <property type="match status" value="1"/>
</dbReference>
<dbReference type="InterPro" id="IPR003790">
    <property type="entry name" value="GHL10"/>
</dbReference>
<protein>
    <submittedName>
        <fullName evidence="3">Glycoside hydrolase family 10 protein</fullName>
    </submittedName>
</protein>
<keyword evidence="3" id="KW-0378">Hydrolase</keyword>
<dbReference type="Gene3D" id="3.20.20.80">
    <property type="entry name" value="Glycosidases"/>
    <property type="match status" value="1"/>
</dbReference>
<comment type="caution">
    <text evidence="3">The sequence shown here is derived from an EMBL/GenBank/DDBJ whole genome shotgun (WGS) entry which is preliminary data.</text>
</comment>
<dbReference type="EMBL" id="JBBLXS010000027">
    <property type="protein sequence ID" value="MEK0183944.1"/>
    <property type="molecule type" value="Genomic_DNA"/>
</dbReference>
<dbReference type="PANTHER" id="PTHR43405:SF1">
    <property type="entry name" value="GLYCOSYL HYDROLASE DIGH"/>
    <property type="match status" value="1"/>
</dbReference>
<organism evidence="3 4">
    <name type="scientific">Microcoleus anatoxicus PTRS2</name>
    <dbReference type="NCBI Taxonomy" id="2705321"/>
    <lineage>
        <taxon>Bacteria</taxon>
        <taxon>Bacillati</taxon>
        <taxon>Cyanobacteriota</taxon>
        <taxon>Cyanophyceae</taxon>
        <taxon>Oscillatoriophycideae</taxon>
        <taxon>Oscillatoriales</taxon>
        <taxon>Microcoleaceae</taxon>
        <taxon>Microcoleus</taxon>
        <taxon>Microcoleus anatoxicus</taxon>
    </lineage>
</organism>
<dbReference type="InterPro" id="IPR052177">
    <property type="entry name" value="Divisome_Glycosyl_Hydrolase"/>
</dbReference>
<evidence type="ECO:0000313" key="4">
    <source>
        <dbReference type="Proteomes" id="UP001384579"/>
    </source>
</evidence>
<keyword evidence="1" id="KW-0732">Signal</keyword>
<feature type="domain" description="Glycosyl hydrolase-like 10" evidence="2">
    <location>
        <begin position="44"/>
        <end position="346"/>
    </location>
</feature>
<gene>
    <name evidence="3" type="ORF">WMG39_03675</name>
</gene>
<name>A0ABU8YHW5_9CYAN</name>
<dbReference type="PANTHER" id="PTHR43405">
    <property type="entry name" value="GLYCOSYL HYDROLASE DIGH"/>
    <property type="match status" value="1"/>
</dbReference>
<evidence type="ECO:0000313" key="3">
    <source>
        <dbReference type="EMBL" id="MEK0183944.1"/>
    </source>
</evidence>
<dbReference type="Proteomes" id="UP001384579">
    <property type="component" value="Unassembled WGS sequence"/>
</dbReference>
<reference evidence="3 4" key="1">
    <citation type="journal article" date="2020" name="Harmful Algae">
        <title>Molecular and morphological characterization of a novel dihydroanatoxin-a producing Microcoleus species (cyanobacteria) from the Russian River, California, USA.</title>
        <authorList>
            <person name="Conklin K.Y."/>
            <person name="Stancheva R."/>
            <person name="Otten T.G."/>
            <person name="Fadness R."/>
            <person name="Boyer G.L."/>
            <person name="Read B."/>
            <person name="Zhang X."/>
            <person name="Sheath R.G."/>
        </authorList>
    </citation>
    <scope>NUCLEOTIDE SEQUENCE [LARGE SCALE GENOMIC DNA]</scope>
    <source>
        <strain evidence="3 4">PTRS2</strain>
    </source>
</reference>
<keyword evidence="4" id="KW-1185">Reference proteome</keyword>
<dbReference type="InterPro" id="IPR017853">
    <property type="entry name" value="GH"/>
</dbReference>
<dbReference type="RefSeq" id="WP_340541232.1">
    <property type="nucleotide sequence ID" value="NZ_JBBLXS010000027.1"/>
</dbReference>
<dbReference type="GO" id="GO:0016787">
    <property type="term" value="F:hydrolase activity"/>
    <property type="evidence" value="ECO:0007669"/>
    <property type="project" value="UniProtKB-KW"/>
</dbReference>
<sequence>MIKLHRSQRILALILVCAIALTSTAIFSPRGWAQTPPKMPTKTELRGIWLTNIDSDVIFSRKNINDAVNRLEKLNFNTIYPTVWQGGYTIHPSAVAKRVFGQLNDPAPALKGRDVLKEIITEAHKKGIAVIPWFEFGFMAPAKSELARLHPDWLAKRRDGSTIWKEGIEDRVWLSPFHPEVQKFIQDLVVELVANYDLDGIQFDDHFGLPSEFGYEPLTVLMYQKDIKQPPSNDSRETFWVRWRADRINDFMARLFTAIKARKQKCIVALSPNPFNFALPASLQDWFTWERRGYIEEIVLQVYRSDIKRFNQELEREEVKLAKPHIPTAIGILTGLKNNPVPLKQIQEQVQEVRKRNFAGVSFFFYESLSNWAKETPEERNTAFRAFFPTKIQRPSV</sequence>
<dbReference type="CDD" id="cd00551">
    <property type="entry name" value="AmyAc_family"/>
    <property type="match status" value="1"/>
</dbReference>
<evidence type="ECO:0000259" key="2">
    <source>
        <dbReference type="Pfam" id="PF02638"/>
    </source>
</evidence>
<accession>A0ABU8YHW5</accession>
<proteinExistence type="predicted"/>
<dbReference type="Pfam" id="PF02638">
    <property type="entry name" value="GHL10"/>
    <property type="match status" value="1"/>
</dbReference>